<dbReference type="SUPFAM" id="SSF48019">
    <property type="entry name" value="post-AAA+ oligomerization domain-like"/>
    <property type="match status" value="1"/>
</dbReference>
<keyword evidence="5" id="KW-0862">Zinc</keyword>
<keyword evidence="6" id="KW-0067">ATP-binding</keyword>
<dbReference type="EC" id="2.7.7.7" evidence="2"/>
<dbReference type="InterPro" id="IPR008921">
    <property type="entry name" value="DNA_pol3_clamp-load_cplx_C"/>
</dbReference>
<dbReference type="GO" id="GO:0009360">
    <property type="term" value="C:DNA polymerase III complex"/>
    <property type="evidence" value="ECO:0007669"/>
    <property type="project" value="InterPro"/>
</dbReference>
<dbReference type="GO" id="GO:0003887">
    <property type="term" value="F:DNA-directed DNA polymerase activity"/>
    <property type="evidence" value="ECO:0007669"/>
    <property type="project" value="UniProtKB-KW"/>
</dbReference>
<dbReference type="SUPFAM" id="SSF52540">
    <property type="entry name" value="P-loop containing nucleoside triphosphate hydrolases"/>
    <property type="match status" value="1"/>
</dbReference>
<dbReference type="InterPro" id="IPR045085">
    <property type="entry name" value="HLD_clamp_pol_III_gamma_tau"/>
</dbReference>
<protein>
    <recommendedName>
        <fullName evidence="2">DNA-directed DNA polymerase</fullName>
        <ecNumber evidence="2">2.7.7.7</ecNumber>
    </recommendedName>
</protein>
<keyword evidence="12" id="KW-0548">Nucleotidyltransferase</keyword>
<dbReference type="RefSeq" id="WP_129692642.1">
    <property type="nucleotide sequence ID" value="NZ_CP033512.2"/>
</dbReference>
<dbReference type="CDD" id="cd18137">
    <property type="entry name" value="HLD_clamp_pol_III_gamma_tau"/>
    <property type="match status" value="1"/>
</dbReference>
<dbReference type="EMBL" id="CP033512">
    <property type="protein sequence ID" value="QHG89624.1"/>
    <property type="molecule type" value="Genomic_DNA"/>
</dbReference>
<feature type="compositionally biased region" description="Low complexity" evidence="10">
    <location>
        <begin position="639"/>
        <end position="649"/>
    </location>
</feature>
<evidence type="ECO:0000313" key="12">
    <source>
        <dbReference type="EMBL" id="QHG89624.1"/>
    </source>
</evidence>
<dbReference type="PANTHER" id="PTHR11669:SF0">
    <property type="entry name" value="PROTEIN STICHEL-LIKE 2"/>
    <property type="match status" value="1"/>
</dbReference>
<feature type="region of interest" description="Disordered" evidence="10">
    <location>
        <begin position="463"/>
        <end position="489"/>
    </location>
</feature>
<gene>
    <name evidence="12" type="primary">dnaX</name>
    <name evidence="12" type="ORF">EER00_01770</name>
</gene>
<name>A0A6P1LDE1_MALIO</name>
<evidence type="ECO:0000259" key="11">
    <source>
        <dbReference type="SMART" id="SM00382"/>
    </source>
</evidence>
<keyword evidence="7" id="KW-0239">DNA-directed DNA polymerase</keyword>
<feature type="region of interest" description="Disordered" evidence="10">
    <location>
        <begin position="589"/>
        <end position="679"/>
    </location>
</feature>
<keyword evidence="9" id="KW-0175">Coiled coil</keyword>
<evidence type="ECO:0000256" key="3">
    <source>
        <dbReference type="ARBA" id="ARBA00022723"/>
    </source>
</evidence>
<keyword evidence="12" id="KW-0808">Transferase</keyword>
<dbReference type="GO" id="GO:0006261">
    <property type="term" value="P:DNA-templated DNA replication"/>
    <property type="evidence" value="ECO:0007669"/>
    <property type="project" value="TreeGrafter"/>
</dbReference>
<evidence type="ECO:0000256" key="2">
    <source>
        <dbReference type="ARBA" id="ARBA00012417"/>
    </source>
</evidence>
<feature type="coiled-coil region" evidence="9">
    <location>
        <begin position="366"/>
        <end position="393"/>
    </location>
</feature>
<feature type="compositionally biased region" description="Basic and acidic residues" evidence="10">
    <location>
        <begin position="595"/>
        <end position="614"/>
    </location>
</feature>
<evidence type="ECO:0000256" key="6">
    <source>
        <dbReference type="ARBA" id="ARBA00022840"/>
    </source>
</evidence>
<dbReference type="Gene3D" id="1.10.8.60">
    <property type="match status" value="1"/>
</dbReference>
<evidence type="ECO:0000256" key="10">
    <source>
        <dbReference type="SAM" id="MobiDB-lite"/>
    </source>
</evidence>
<dbReference type="NCBIfam" id="NF004046">
    <property type="entry name" value="PRK05563.1"/>
    <property type="match status" value="1"/>
</dbReference>
<dbReference type="Pfam" id="PF13177">
    <property type="entry name" value="DNA_pol3_delta2"/>
    <property type="match status" value="1"/>
</dbReference>
<dbReference type="GeneID" id="96866906"/>
<evidence type="ECO:0000256" key="5">
    <source>
        <dbReference type="ARBA" id="ARBA00022833"/>
    </source>
</evidence>
<comment type="catalytic activity">
    <reaction evidence="8">
        <text>DNA(n) + a 2'-deoxyribonucleoside 5'-triphosphate = DNA(n+1) + diphosphate</text>
        <dbReference type="Rhea" id="RHEA:22508"/>
        <dbReference type="Rhea" id="RHEA-COMP:17339"/>
        <dbReference type="Rhea" id="RHEA-COMP:17340"/>
        <dbReference type="ChEBI" id="CHEBI:33019"/>
        <dbReference type="ChEBI" id="CHEBI:61560"/>
        <dbReference type="ChEBI" id="CHEBI:173112"/>
        <dbReference type="EC" id="2.7.7.7"/>
    </reaction>
</comment>
<dbReference type="GO" id="GO:0046872">
    <property type="term" value="F:metal ion binding"/>
    <property type="evidence" value="ECO:0007669"/>
    <property type="project" value="UniProtKB-KW"/>
</dbReference>
<reference evidence="13" key="1">
    <citation type="submission" date="2018-11" db="EMBL/GenBank/DDBJ databases">
        <title>The first complete genome sequence of Mycoplasma iowae strain 695.</title>
        <authorList>
            <person name="Ghanem M."/>
            <person name="El-Gazzar M."/>
        </authorList>
    </citation>
    <scope>NUCLEOTIDE SEQUENCE [LARGE SCALE GENOMIC DNA]</scope>
    <source>
        <strain evidence="13">695</strain>
    </source>
</reference>
<dbReference type="GO" id="GO:0003677">
    <property type="term" value="F:DNA binding"/>
    <property type="evidence" value="ECO:0007669"/>
    <property type="project" value="InterPro"/>
</dbReference>
<evidence type="ECO:0000256" key="8">
    <source>
        <dbReference type="ARBA" id="ARBA00049244"/>
    </source>
</evidence>
<feature type="compositionally biased region" description="Basic and acidic residues" evidence="10">
    <location>
        <begin position="650"/>
        <end position="679"/>
    </location>
</feature>
<dbReference type="CDD" id="cd00009">
    <property type="entry name" value="AAA"/>
    <property type="match status" value="1"/>
</dbReference>
<sequence>MSMSVAFYRKYRPKSFCDVEGQSFVIQTLKNTVMANKVGHAYILSGPRGIGKTSIAKIFAKAINCTNSQAGDCCNNCPSCKLIDMNQTMDVVEMDAASNNGVNEVRSIIENISYLPADLFKKVYIIDEAHMLTTGAWNAFLKTLEEPPKHLVFIFATTEPHKFPLTILSRCQRLNLSKLNNFEIITTIKKTCENENIKIDDESLKKLTVLADGSARDALTFLNQLDIYTNSNITSKDVNEVFGLVDLEERIELIKNIVNSQYEKILNSIDNYESKGVNFFQLAKDIIEILFDKLIYEKTKNEKLIKVLSKVNVDFINIQPKFLVKFIELWQDALYKMKYASDQKFYFELTSLSASKIFDFDNFISVNDVKTNLNENKNNMDQLRKQVENKSNIVETQTINNKEVQFKQVALEDVFNKKVIGNKNNIEQEKTSVNDNQTILKTEKKEIKAETEIKKPIVESEKKEIKKEKQEQVNKTETKKDNKLELENKENTKTSVVKIQETKQQKESVNKKSNKLDDYNLVNTLPETENEIEKIKDNKKITILDALINKSFKTNKYKLSQVKHNFDAQTKIKPETIVDAEKITELELKNNFNDKPTDNKQSKKTKKNNDDSKPSEPNLFTLDFNDNSNNDYLIDQKTNNKSNEINSINKQEKKQVIENNKDNQIESKNIKENPKSDTKDELDLELEKKLKKLSSGLDREKLFFQIADNKNNDNKTNASQVLEKIKKSVTINADDVYFKEAKNILLASNNGMILLFENEVSAKNLNVVSTNPKFLVYLKNTFGKIYKVIGMTTETATELTEKYKQHLKNKKKLNDVEINDLIDKANKSNTTMKDLAISILGDEIEEE</sequence>
<feature type="domain" description="AAA+ ATPase" evidence="11">
    <location>
        <begin position="38"/>
        <end position="180"/>
    </location>
</feature>
<keyword evidence="4" id="KW-0547">Nucleotide-binding</keyword>
<dbReference type="InterPro" id="IPR050238">
    <property type="entry name" value="DNA_Rep/Repair_Clamp_Loader"/>
</dbReference>
<proteinExistence type="inferred from homology"/>
<dbReference type="KEGG" id="miw:EER00_01770"/>
<dbReference type="Proteomes" id="UP000464283">
    <property type="component" value="Chromosome"/>
</dbReference>
<comment type="similarity">
    <text evidence="1">Belongs to the DnaX/STICHEL family.</text>
</comment>
<dbReference type="PANTHER" id="PTHR11669">
    <property type="entry name" value="REPLICATION FACTOR C / DNA POLYMERASE III GAMMA-TAU SUBUNIT"/>
    <property type="match status" value="1"/>
</dbReference>
<dbReference type="FunFam" id="3.40.50.300:FF:000014">
    <property type="entry name" value="DNA polymerase III subunit gamma/tau"/>
    <property type="match status" value="1"/>
</dbReference>
<dbReference type="InterPro" id="IPR027417">
    <property type="entry name" value="P-loop_NTPase"/>
</dbReference>
<dbReference type="InterPro" id="IPR003593">
    <property type="entry name" value="AAA+_ATPase"/>
</dbReference>
<dbReference type="GO" id="GO:0005524">
    <property type="term" value="F:ATP binding"/>
    <property type="evidence" value="ECO:0007669"/>
    <property type="project" value="UniProtKB-KW"/>
</dbReference>
<dbReference type="SMART" id="SM00382">
    <property type="entry name" value="AAA"/>
    <property type="match status" value="1"/>
</dbReference>
<dbReference type="Gene3D" id="3.40.50.300">
    <property type="entry name" value="P-loop containing nucleotide triphosphate hydrolases"/>
    <property type="match status" value="1"/>
</dbReference>
<dbReference type="InterPro" id="IPR012763">
    <property type="entry name" value="DNA_pol_III_sug/sutau_N"/>
</dbReference>
<organism evidence="12 13">
    <name type="scientific">Malacoplasma iowae 695</name>
    <dbReference type="NCBI Taxonomy" id="1048830"/>
    <lineage>
        <taxon>Bacteria</taxon>
        <taxon>Bacillati</taxon>
        <taxon>Mycoplasmatota</taxon>
        <taxon>Mycoplasmoidales</taxon>
        <taxon>Mycoplasmoidaceae</taxon>
        <taxon>Malacoplasma</taxon>
    </lineage>
</organism>
<accession>A0A6P1LDE1</accession>
<keyword evidence="3" id="KW-0479">Metal-binding</keyword>
<dbReference type="AlphaFoldDB" id="A0A6P1LDE1"/>
<evidence type="ECO:0000256" key="7">
    <source>
        <dbReference type="ARBA" id="ARBA00022932"/>
    </source>
</evidence>
<evidence type="ECO:0000313" key="13">
    <source>
        <dbReference type="Proteomes" id="UP000464283"/>
    </source>
</evidence>
<evidence type="ECO:0000256" key="4">
    <source>
        <dbReference type="ARBA" id="ARBA00022741"/>
    </source>
</evidence>
<evidence type="ECO:0000256" key="9">
    <source>
        <dbReference type="SAM" id="Coils"/>
    </source>
</evidence>
<evidence type="ECO:0000256" key="1">
    <source>
        <dbReference type="ARBA" id="ARBA00006360"/>
    </source>
</evidence>
<dbReference type="NCBIfam" id="TIGR02397">
    <property type="entry name" value="dnaX_nterm"/>
    <property type="match status" value="1"/>
</dbReference>